<keyword evidence="18" id="KW-0675">Receptor</keyword>
<dbReference type="InterPro" id="IPR001245">
    <property type="entry name" value="Ser-Thr/Tyr_kinase_cat_dom"/>
</dbReference>
<evidence type="ECO:0000256" key="13">
    <source>
        <dbReference type="ARBA" id="ARBA00022741"/>
    </source>
</evidence>
<dbReference type="PROSITE" id="PS51450">
    <property type="entry name" value="LRR"/>
    <property type="match status" value="1"/>
</dbReference>
<evidence type="ECO:0000256" key="3">
    <source>
        <dbReference type="ARBA" id="ARBA00008684"/>
    </source>
</evidence>
<dbReference type="Gene3D" id="1.10.510.10">
    <property type="entry name" value="Transferase(Phosphotransferase) domain 1"/>
    <property type="match status" value="1"/>
</dbReference>
<dbReference type="GO" id="GO:0004674">
    <property type="term" value="F:protein serine/threonine kinase activity"/>
    <property type="evidence" value="ECO:0007669"/>
    <property type="project" value="UniProtKB-KW"/>
</dbReference>
<dbReference type="PANTHER" id="PTHR27008">
    <property type="entry name" value="OS04G0122200 PROTEIN"/>
    <property type="match status" value="1"/>
</dbReference>
<dbReference type="PROSITE" id="PS00108">
    <property type="entry name" value="PROTEIN_KINASE_ST"/>
    <property type="match status" value="1"/>
</dbReference>
<dbReference type="FunFam" id="1.10.510.10:FF:000358">
    <property type="entry name" value="Putative leucine-rich repeat receptor-like serine/threonine-protein kinase"/>
    <property type="match status" value="1"/>
</dbReference>
<dbReference type="Gene3D" id="3.80.10.10">
    <property type="entry name" value="Ribonuclease Inhibitor"/>
    <property type="match status" value="3"/>
</dbReference>
<comment type="subcellular location">
    <subcellularLocation>
        <location evidence="1">Cell membrane</location>
        <topology evidence="1">Single-pass membrane protein</topology>
    </subcellularLocation>
    <subcellularLocation>
        <location evidence="2">Membrane</location>
        <topology evidence="2">Single-pass type I membrane protein</topology>
    </subcellularLocation>
</comment>
<keyword evidence="6" id="KW-0723">Serine/threonine-protein kinase</keyword>
<reference evidence="26" key="1">
    <citation type="submission" date="2016-06" db="EMBL/GenBank/DDBJ databases">
        <title>Parallel loss of symbiosis genes in relatives of nitrogen-fixing non-legume Parasponia.</title>
        <authorList>
            <person name="Van Velzen R."/>
            <person name="Holmer R."/>
            <person name="Bu F."/>
            <person name="Rutten L."/>
            <person name="Van Zeijl A."/>
            <person name="Liu W."/>
            <person name="Santuari L."/>
            <person name="Cao Q."/>
            <person name="Sharma T."/>
            <person name="Shen D."/>
            <person name="Roswanjaya Y."/>
            <person name="Wardhani T."/>
            <person name="Kalhor M.S."/>
            <person name="Jansen J."/>
            <person name="Van den Hoogen J."/>
            <person name="Gungor B."/>
            <person name="Hartog M."/>
            <person name="Hontelez J."/>
            <person name="Verver J."/>
            <person name="Yang W.-C."/>
            <person name="Schijlen E."/>
            <person name="Repin R."/>
            <person name="Schilthuizen M."/>
            <person name="Schranz E."/>
            <person name="Heidstra R."/>
            <person name="Miyata K."/>
            <person name="Fedorova E."/>
            <person name="Kohlen W."/>
            <person name="Bisseling T."/>
            <person name="Smit S."/>
            <person name="Geurts R."/>
        </authorList>
    </citation>
    <scope>NUCLEOTIDE SEQUENCE [LARGE SCALE GENOMIC DNA]</scope>
    <source>
        <strain evidence="26">cv. RG33-2</strain>
    </source>
</reference>
<keyword evidence="15 22" id="KW-0067">ATP-binding</keyword>
<comment type="similarity">
    <text evidence="3">Belongs to the protein kinase superfamily. Ser/Thr protein kinase family.</text>
</comment>
<dbReference type="PROSITE" id="PS00107">
    <property type="entry name" value="PROTEIN_KINASE_ATP"/>
    <property type="match status" value="1"/>
</dbReference>
<evidence type="ECO:0000256" key="2">
    <source>
        <dbReference type="ARBA" id="ARBA00004479"/>
    </source>
</evidence>
<dbReference type="InterPro" id="IPR032675">
    <property type="entry name" value="LRR_dom_sf"/>
</dbReference>
<evidence type="ECO:0000256" key="6">
    <source>
        <dbReference type="ARBA" id="ARBA00022527"/>
    </source>
</evidence>
<evidence type="ECO:0000256" key="15">
    <source>
        <dbReference type="ARBA" id="ARBA00022840"/>
    </source>
</evidence>
<dbReference type="STRING" id="63057.A0A2P5BKU0"/>
<dbReference type="InterPro" id="IPR011009">
    <property type="entry name" value="Kinase-like_dom_sf"/>
</dbReference>
<evidence type="ECO:0000256" key="23">
    <source>
        <dbReference type="SAM" id="Phobius"/>
    </source>
</evidence>
<dbReference type="InterPro" id="IPR017441">
    <property type="entry name" value="Protein_kinase_ATP_BS"/>
</dbReference>
<evidence type="ECO:0000313" key="25">
    <source>
        <dbReference type="EMBL" id="PON49395.1"/>
    </source>
</evidence>
<keyword evidence="26" id="KW-1185">Reference proteome</keyword>
<dbReference type="OrthoDB" id="676979at2759"/>
<feature type="transmembrane region" description="Helical" evidence="23">
    <location>
        <begin position="654"/>
        <end position="677"/>
    </location>
</feature>
<dbReference type="AlphaFoldDB" id="A0A2P5BKU0"/>
<comment type="catalytic activity">
    <reaction evidence="20">
        <text>L-threonyl-[protein] + ATP = O-phospho-L-threonyl-[protein] + ADP + H(+)</text>
        <dbReference type="Rhea" id="RHEA:46608"/>
        <dbReference type="Rhea" id="RHEA-COMP:11060"/>
        <dbReference type="Rhea" id="RHEA-COMP:11605"/>
        <dbReference type="ChEBI" id="CHEBI:15378"/>
        <dbReference type="ChEBI" id="CHEBI:30013"/>
        <dbReference type="ChEBI" id="CHEBI:30616"/>
        <dbReference type="ChEBI" id="CHEBI:61977"/>
        <dbReference type="ChEBI" id="CHEBI:456216"/>
        <dbReference type="EC" id="2.7.11.1"/>
    </reaction>
</comment>
<dbReference type="FunFam" id="3.30.200.20:FF:000432">
    <property type="entry name" value="LRR receptor-like serine/threonine-protein kinase EFR"/>
    <property type="match status" value="1"/>
</dbReference>
<comment type="catalytic activity">
    <reaction evidence="21">
        <text>L-seryl-[protein] + ATP = O-phospho-L-seryl-[protein] + ADP + H(+)</text>
        <dbReference type="Rhea" id="RHEA:17989"/>
        <dbReference type="Rhea" id="RHEA-COMP:9863"/>
        <dbReference type="Rhea" id="RHEA-COMP:11604"/>
        <dbReference type="ChEBI" id="CHEBI:15378"/>
        <dbReference type="ChEBI" id="CHEBI:29999"/>
        <dbReference type="ChEBI" id="CHEBI:30616"/>
        <dbReference type="ChEBI" id="CHEBI:83421"/>
        <dbReference type="ChEBI" id="CHEBI:456216"/>
        <dbReference type="EC" id="2.7.11.1"/>
    </reaction>
</comment>
<dbReference type="Pfam" id="PF00560">
    <property type="entry name" value="LRR_1"/>
    <property type="match status" value="5"/>
</dbReference>
<keyword evidence="13 22" id="KW-0547">Nucleotide-binding</keyword>
<accession>A0A2P5BKU0</accession>
<keyword evidence="17 23" id="KW-0472">Membrane</keyword>
<keyword evidence="9" id="KW-0808">Transferase</keyword>
<keyword evidence="11" id="KW-0732">Signal</keyword>
<keyword evidence="14 25" id="KW-0418">Kinase</keyword>
<keyword evidence="5" id="KW-1003">Cell membrane</keyword>
<keyword evidence="16 23" id="KW-1133">Transmembrane helix</keyword>
<protein>
    <recommendedName>
        <fullName evidence="4">non-specific serine/threonine protein kinase</fullName>
        <ecNumber evidence="4">2.7.11.1</ecNumber>
    </recommendedName>
</protein>
<name>A0A2P5BKU0_TREOI</name>
<evidence type="ECO:0000256" key="18">
    <source>
        <dbReference type="ARBA" id="ARBA00023170"/>
    </source>
</evidence>
<dbReference type="Pfam" id="PF07714">
    <property type="entry name" value="PK_Tyr_Ser-Thr"/>
    <property type="match status" value="1"/>
</dbReference>
<evidence type="ECO:0000256" key="4">
    <source>
        <dbReference type="ARBA" id="ARBA00012513"/>
    </source>
</evidence>
<dbReference type="PROSITE" id="PS50011">
    <property type="entry name" value="PROTEIN_KINASE_DOM"/>
    <property type="match status" value="1"/>
</dbReference>
<evidence type="ECO:0000256" key="19">
    <source>
        <dbReference type="ARBA" id="ARBA00023180"/>
    </source>
</evidence>
<keyword evidence="8" id="KW-0433">Leucine-rich repeat</keyword>
<evidence type="ECO:0000256" key="21">
    <source>
        <dbReference type="ARBA" id="ARBA00048679"/>
    </source>
</evidence>
<dbReference type="Proteomes" id="UP000237000">
    <property type="component" value="Unassembled WGS sequence"/>
</dbReference>
<evidence type="ECO:0000256" key="22">
    <source>
        <dbReference type="PROSITE-ProRule" id="PRU10141"/>
    </source>
</evidence>
<dbReference type="FunCoup" id="A0A2P5BKU0">
    <property type="interactions" value="210"/>
</dbReference>
<dbReference type="EC" id="2.7.11.1" evidence="4"/>
<dbReference type="FunFam" id="3.80.10.10:FF:000288">
    <property type="entry name" value="LRR receptor-like serine/threonine-protein kinase EFR"/>
    <property type="match status" value="1"/>
</dbReference>
<evidence type="ECO:0000256" key="10">
    <source>
        <dbReference type="ARBA" id="ARBA00022692"/>
    </source>
</evidence>
<evidence type="ECO:0000256" key="14">
    <source>
        <dbReference type="ARBA" id="ARBA00022777"/>
    </source>
</evidence>
<dbReference type="InterPro" id="IPR003591">
    <property type="entry name" value="Leu-rich_rpt_typical-subtyp"/>
</dbReference>
<sequence>MVFSLFKYFNALHLLFFSSFVMNFVPSVALLTNETDKLALLEFKSLITSDPFQVLDSWNESYSFCHWVGVTCGHKHQARLTSLDLNRKNLGGTITPHIGNLSFLQSLDLGENLLHGEIPPEAGRLSRVRYFNLSYNYLHGAVPVSLSHCSNLITLDLSSNNLTNFIPFELSFLSKLENLFLYTNSLTGRLPASLANLSSLQWLSVGFNHLEGEIPSTIAQMKNLEAFLVGINNFSGVFPPSLYNLSNLEFLSLTGNKFSGDLRPDFGVFFPKVQILDLGANQFTGSLPVSLSNSSSLRTLDIGGNNLTGNIPMSYGNIKNLEWLAVTNNNLGTYGVDDRDLSFLTPLANCSNLYWLDIGYNHYGGSLPLSVANLSTQMSWLLLGGNQIGGTIPPEISNLVNLTNLCVQDNLFVGSIPESIGKLSKLTGLSLHLNKFTGPIPFSLGNLTQLSEFAAYGNDLEGPIPTSLANCQQLRILDLSANKLNGTIPARLVGLPSLSVILNFSHNSLSGSIPLEVEKLIFLVALDLSNNNLTGELPSRTLGSCIALETLYLQGNLFHGNIPDLNRLKSIKYLDISRNNLSGQIPIYLAKSFSLENLNLSMNNLEGEVPEEGIFKNTSAVELFGNTRLCGGIKELRLRSCPHQKHKKHFSAKLVMLIVSPSLCLALILSFTFLCWLRKSKKSTLINPIVVPFYQKVSYDELAKATNDFSPANSIGSGNFGTVYKGALSPDEAIARVVVKVLNLQCRGSSKSFMAECLALRNIRHRNLVKVLTVCSSIDFDGNEFKALVYELMPKGSLERWLHPEDGSIERTLSLNERLNIAIDVASALQYLHHQCQIPVIHCDIKPSNVLLDDALTAKVSDFGLARLLLKTSKDNQFSSLGLKGTIGYAAPEYGMGEQVSTIGDVYSYGILLLEMFTGRRPTNEIFKDDMNLHNFVKMALMPGGNVVEIVDQSLLQEEIENIEEVNSPSSSSRSKEIECLTSLLQVGIACSAYSPRDRKNMREIVLVLFSIRDKYLEEADVHQMITIGKLI</sequence>
<gene>
    <name evidence="25" type="ORF">TorRG33x02_317650</name>
</gene>
<dbReference type="SUPFAM" id="SSF52058">
    <property type="entry name" value="L domain-like"/>
    <property type="match status" value="2"/>
</dbReference>
<evidence type="ECO:0000256" key="5">
    <source>
        <dbReference type="ARBA" id="ARBA00022475"/>
    </source>
</evidence>
<evidence type="ECO:0000313" key="26">
    <source>
        <dbReference type="Proteomes" id="UP000237000"/>
    </source>
</evidence>
<dbReference type="InterPro" id="IPR000719">
    <property type="entry name" value="Prot_kinase_dom"/>
</dbReference>
<feature type="binding site" evidence="22">
    <location>
        <position position="740"/>
    </location>
    <ligand>
        <name>ATP</name>
        <dbReference type="ChEBI" id="CHEBI:30616"/>
    </ligand>
</feature>
<dbReference type="InterPro" id="IPR001611">
    <property type="entry name" value="Leu-rich_rpt"/>
</dbReference>
<evidence type="ECO:0000256" key="16">
    <source>
        <dbReference type="ARBA" id="ARBA00022989"/>
    </source>
</evidence>
<evidence type="ECO:0000259" key="24">
    <source>
        <dbReference type="PROSITE" id="PS50011"/>
    </source>
</evidence>
<evidence type="ECO:0000256" key="12">
    <source>
        <dbReference type="ARBA" id="ARBA00022737"/>
    </source>
</evidence>
<proteinExistence type="inferred from homology"/>
<keyword evidence="7" id="KW-0597">Phosphoprotein</keyword>
<evidence type="ECO:0000256" key="20">
    <source>
        <dbReference type="ARBA" id="ARBA00047899"/>
    </source>
</evidence>
<keyword evidence="19" id="KW-0325">Glycoprotein</keyword>
<dbReference type="PANTHER" id="PTHR27008:SF499">
    <property type="entry name" value="OS06G0581500 PROTEIN"/>
    <property type="match status" value="1"/>
</dbReference>
<dbReference type="GO" id="GO:0005886">
    <property type="term" value="C:plasma membrane"/>
    <property type="evidence" value="ECO:0007669"/>
    <property type="project" value="UniProtKB-SubCell"/>
</dbReference>
<feature type="domain" description="Protein kinase" evidence="24">
    <location>
        <begin position="709"/>
        <end position="1017"/>
    </location>
</feature>
<dbReference type="InParanoid" id="A0A2P5BKU0"/>
<evidence type="ECO:0000256" key="11">
    <source>
        <dbReference type="ARBA" id="ARBA00022729"/>
    </source>
</evidence>
<keyword evidence="10 23" id="KW-0812">Transmembrane</keyword>
<dbReference type="GO" id="GO:0005524">
    <property type="term" value="F:ATP binding"/>
    <property type="evidence" value="ECO:0007669"/>
    <property type="project" value="UniProtKB-UniRule"/>
</dbReference>
<evidence type="ECO:0000256" key="7">
    <source>
        <dbReference type="ARBA" id="ARBA00022553"/>
    </source>
</evidence>
<dbReference type="InterPro" id="IPR008271">
    <property type="entry name" value="Ser/Thr_kinase_AS"/>
</dbReference>
<dbReference type="InterPro" id="IPR051809">
    <property type="entry name" value="Plant_receptor-like_S/T_kinase"/>
</dbReference>
<dbReference type="Pfam" id="PF08263">
    <property type="entry name" value="LRRNT_2"/>
    <property type="match status" value="1"/>
</dbReference>
<dbReference type="FunFam" id="3.80.10.10:FF:000095">
    <property type="entry name" value="LRR receptor-like serine/threonine-protein kinase GSO1"/>
    <property type="match status" value="1"/>
</dbReference>
<comment type="caution">
    <text evidence="25">The sequence shown here is derived from an EMBL/GenBank/DDBJ whole genome shotgun (WGS) entry which is preliminary data.</text>
</comment>
<evidence type="ECO:0000256" key="1">
    <source>
        <dbReference type="ARBA" id="ARBA00004162"/>
    </source>
</evidence>
<dbReference type="FunFam" id="3.80.10.10:FF:000129">
    <property type="entry name" value="Leucine-rich repeat receptor-like kinase"/>
    <property type="match status" value="1"/>
</dbReference>
<dbReference type="SMART" id="SM00369">
    <property type="entry name" value="LRR_TYP"/>
    <property type="match status" value="6"/>
</dbReference>
<dbReference type="SUPFAM" id="SSF56112">
    <property type="entry name" value="Protein kinase-like (PK-like)"/>
    <property type="match status" value="1"/>
</dbReference>
<dbReference type="EMBL" id="JXTC01000502">
    <property type="protein sequence ID" value="PON49395.1"/>
    <property type="molecule type" value="Genomic_DNA"/>
</dbReference>
<evidence type="ECO:0000256" key="9">
    <source>
        <dbReference type="ARBA" id="ARBA00022679"/>
    </source>
</evidence>
<organism evidence="25 26">
    <name type="scientific">Trema orientale</name>
    <name type="common">Charcoal tree</name>
    <name type="synonym">Celtis orientalis</name>
    <dbReference type="NCBI Taxonomy" id="63057"/>
    <lineage>
        <taxon>Eukaryota</taxon>
        <taxon>Viridiplantae</taxon>
        <taxon>Streptophyta</taxon>
        <taxon>Embryophyta</taxon>
        <taxon>Tracheophyta</taxon>
        <taxon>Spermatophyta</taxon>
        <taxon>Magnoliopsida</taxon>
        <taxon>eudicotyledons</taxon>
        <taxon>Gunneridae</taxon>
        <taxon>Pentapetalae</taxon>
        <taxon>rosids</taxon>
        <taxon>fabids</taxon>
        <taxon>Rosales</taxon>
        <taxon>Cannabaceae</taxon>
        <taxon>Trema</taxon>
    </lineage>
</organism>
<evidence type="ECO:0000256" key="17">
    <source>
        <dbReference type="ARBA" id="ARBA00023136"/>
    </source>
</evidence>
<dbReference type="SMART" id="SM00220">
    <property type="entry name" value="S_TKc"/>
    <property type="match status" value="1"/>
</dbReference>
<keyword evidence="12" id="KW-0677">Repeat</keyword>
<evidence type="ECO:0000256" key="8">
    <source>
        <dbReference type="ARBA" id="ARBA00022614"/>
    </source>
</evidence>
<dbReference type="Gene3D" id="3.30.200.20">
    <property type="entry name" value="Phosphorylase Kinase, domain 1"/>
    <property type="match status" value="1"/>
</dbReference>
<dbReference type="Pfam" id="PF13855">
    <property type="entry name" value="LRR_8"/>
    <property type="match status" value="1"/>
</dbReference>
<dbReference type="InterPro" id="IPR013210">
    <property type="entry name" value="LRR_N_plant-typ"/>
</dbReference>